<sequence length="193" mass="22319">FFRSNTNSKYVQGEEIEDHELHISIEDSVAYLTGMSYKFGVNEKYGEKFKRQFTTRFNGFRDVNALSYKSNGINIPAVEDIVSSIVESMAKSLWDAQEIQRHLSPGIWRSFEVKVNLDILTEFLRERAPVRATEKQWNFDYGNTKSHFRLIGLQADLAIIVSSTMPGVLRVESNVDMGNHWAIKEHEREVARR</sequence>
<evidence type="ECO:0000313" key="1">
    <source>
        <dbReference type="EMBL" id="GMS89959.1"/>
    </source>
</evidence>
<name>A0AAV5T3X2_9BILA</name>
<evidence type="ECO:0000313" key="2">
    <source>
        <dbReference type="Proteomes" id="UP001432027"/>
    </source>
</evidence>
<protein>
    <submittedName>
        <fullName evidence="1">Uncharacterized protein</fullName>
    </submittedName>
</protein>
<keyword evidence="2" id="KW-1185">Reference proteome</keyword>
<dbReference type="EMBL" id="BTSX01000003">
    <property type="protein sequence ID" value="GMS89959.1"/>
    <property type="molecule type" value="Genomic_DNA"/>
</dbReference>
<dbReference type="Proteomes" id="UP001432027">
    <property type="component" value="Unassembled WGS sequence"/>
</dbReference>
<proteinExistence type="predicted"/>
<gene>
    <name evidence="1" type="ORF">PENTCL1PPCAC_12134</name>
</gene>
<reference evidence="1" key="1">
    <citation type="submission" date="2023-10" db="EMBL/GenBank/DDBJ databases">
        <title>Genome assembly of Pristionchus species.</title>
        <authorList>
            <person name="Yoshida K."/>
            <person name="Sommer R.J."/>
        </authorList>
    </citation>
    <scope>NUCLEOTIDE SEQUENCE</scope>
    <source>
        <strain evidence="1">RS0144</strain>
    </source>
</reference>
<organism evidence="1 2">
    <name type="scientific">Pristionchus entomophagus</name>
    <dbReference type="NCBI Taxonomy" id="358040"/>
    <lineage>
        <taxon>Eukaryota</taxon>
        <taxon>Metazoa</taxon>
        <taxon>Ecdysozoa</taxon>
        <taxon>Nematoda</taxon>
        <taxon>Chromadorea</taxon>
        <taxon>Rhabditida</taxon>
        <taxon>Rhabditina</taxon>
        <taxon>Diplogasteromorpha</taxon>
        <taxon>Diplogasteroidea</taxon>
        <taxon>Neodiplogasteridae</taxon>
        <taxon>Pristionchus</taxon>
    </lineage>
</organism>
<accession>A0AAV5T3X2</accession>
<dbReference type="AlphaFoldDB" id="A0AAV5T3X2"/>
<feature type="non-terminal residue" evidence="1">
    <location>
        <position position="1"/>
    </location>
</feature>
<comment type="caution">
    <text evidence="1">The sequence shown here is derived from an EMBL/GenBank/DDBJ whole genome shotgun (WGS) entry which is preliminary data.</text>
</comment>